<dbReference type="SUPFAM" id="SSF46785">
    <property type="entry name" value="Winged helix' DNA-binding domain"/>
    <property type="match status" value="1"/>
</dbReference>
<evidence type="ECO:0000256" key="6">
    <source>
        <dbReference type="ARBA" id="ARBA00022723"/>
    </source>
</evidence>
<keyword evidence="7" id="KW-0547">Nucleotide-binding</keyword>
<dbReference type="InterPro" id="IPR015285">
    <property type="entry name" value="RIO2_wHTH_N"/>
</dbReference>
<dbReference type="EMBL" id="DTBJ01000010">
    <property type="protein sequence ID" value="HGM58108.1"/>
    <property type="molecule type" value="Genomic_DNA"/>
</dbReference>
<dbReference type="GO" id="GO:0030490">
    <property type="term" value="P:maturation of SSU-rRNA"/>
    <property type="evidence" value="ECO:0007669"/>
    <property type="project" value="TreeGrafter"/>
</dbReference>
<dbReference type="Gene3D" id="1.10.10.10">
    <property type="entry name" value="Winged helix-like DNA-binding domain superfamily/Winged helix DNA-binding domain"/>
    <property type="match status" value="1"/>
</dbReference>
<evidence type="ECO:0000256" key="2">
    <source>
        <dbReference type="ARBA" id="ARBA00009196"/>
    </source>
</evidence>
<keyword evidence="10" id="KW-0460">Magnesium</keyword>
<dbReference type="Pfam" id="PF01163">
    <property type="entry name" value="RIO1"/>
    <property type="match status" value="1"/>
</dbReference>
<dbReference type="GO" id="GO:0046872">
    <property type="term" value="F:metal ion binding"/>
    <property type="evidence" value="ECO:0007669"/>
    <property type="project" value="UniProtKB-KW"/>
</dbReference>
<comment type="caution">
    <text evidence="14">The sequence shown here is derived from an EMBL/GenBank/DDBJ whole genome shotgun (WGS) entry which is preliminary data.</text>
</comment>
<evidence type="ECO:0000313" key="14">
    <source>
        <dbReference type="EMBL" id="HGM58108.1"/>
    </source>
</evidence>
<evidence type="ECO:0000259" key="13">
    <source>
        <dbReference type="SMART" id="SM00090"/>
    </source>
</evidence>
<evidence type="ECO:0000256" key="8">
    <source>
        <dbReference type="ARBA" id="ARBA00022777"/>
    </source>
</evidence>
<keyword evidence="5" id="KW-0808">Transferase</keyword>
<dbReference type="EC" id="2.7.11.1" evidence="3"/>
<evidence type="ECO:0000256" key="11">
    <source>
        <dbReference type="ARBA" id="ARBA00047899"/>
    </source>
</evidence>
<evidence type="ECO:0000256" key="5">
    <source>
        <dbReference type="ARBA" id="ARBA00022679"/>
    </source>
</evidence>
<dbReference type="CDD" id="cd05144">
    <property type="entry name" value="RIO2_C"/>
    <property type="match status" value="1"/>
</dbReference>
<dbReference type="InterPro" id="IPR018935">
    <property type="entry name" value="RIO_kinase_CS"/>
</dbReference>
<comment type="catalytic activity">
    <reaction evidence="12">
        <text>L-seryl-[protein] + ATP = O-phospho-L-seryl-[protein] + ADP + H(+)</text>
        <dbReference type="Rhea" id="RHEA:17989"/>
        <dbReference type="Rhea" id="RHEA-COMP:9863"/>
        <dbReference type="Rhea" id="RHEA-COMP:11604"/>
        <dbReference type="ChEBI" id="CHEBI:15378"/>
        <dbReference type="ChEBI" id="CHEBI:29999"/>
        <dbReference type="ChEBI" id="CHEBI:30616"/>
        <dbReference type="ChEBI" id="CHEBI:83421"/>
        <dbReference type="ChEBI" id="CHEBI:456216"/>
        <dbReference type="EC" id="2.7.11.1"/>
    </reaction>
</comment>
<evidence type="ECO:0000256" key="12">
    <source>
        <dbReference type="ARBA" id="ARBA00048679"/>
    </source>
</evidence>
<evidence type="ECO:0000256" key="10">
    <source>
        <dbReference type="ARBA" id="ARBA00022842"/>
    </source>
</evidence>
<organism evidence="14">
    <name type="scientific">Staphylothermus marinus</name>
    <dbReference type="NCBI Taxonomy" id="2280"/>
    <lineage>
        <taxon>Archaea</taxon>
        <taxon>Thermoproteota</taxon>
        <taxon>Thermoprotei</taxon>
        <taxon>Desulfurococcales</taxon>
        <taxon>Desulfurococcaceae</taxon>
        <taxon>Staphylothermus</taxon>
    </lineage>
</organism>
<evidence type="ECO:0000256" key="3">
    <source>
        <dbReference type="ARBA" id="ARBA00012513"/>
    </source>
</evidence>
<dbReference type="Gene3D" id="3.30.200.20">
    <property type="entry name" value="Phosphorylase Kinase, domain 1"/>
    <property type="match status" value="1"/>
</dbReference>
<keyword evidence="6" id="KW-0479">Metal-binding</keyword>
<dbReference type="InterPro" id="IPR036390">
    <property type="entry name" value="WH_DNA-bd_sf"/>
</dbReference>
<dbReference type="PANTHER" id="PTHR45852:SF1">
    <property type="entry name" value="SERINE_THREONINE-PROTEIN KINASE RIO2"/>
    <property type="match status" value="1"/>
</dbReference>
<comment type="similarity">
    <text evidence="2">Belongs to the protein kinase superfamily. RIO-type Ser/Thr kinase family.</text>
</comment>
<dbReference type="SUPFAM" id="SSF56112">
    <property type="entry name" value="Protein kinase-like (PK-like)"/>
    <property type="match status" value="1"/>
</dbReference>
<feature type="domain" description="RIO kinase" evidence="13">
    <location>
        <begin position="65"/>
        <end position="292"/>
    </location>
</feature>
<dbReference type="InterPro" id="IPR030484">
    <property type="entry name" value="Rio2"/>
</dbReference>
<evidence type="ECO:0000256" key="4">
    <source>
        <dbReference type="ARBA" id="ARBA00022527"/>
    </source>
</evidence>
<dbReference type="InterPro" id="IPR000687">
    <property type="entry name" value="RIO_kinase"/>
</dbReference>
<dbReference type="Gene3D" id="1.10.510.10">
    <property type="entry name" value="Transferase(Phosphotransferase) domain 1"/>
    <property type="match status" value="1"/>
</dbReference>
<dbReference type="GO" id="GO:0004674">
    <property type="term" value="F:protein serine/threonine kinase activity"/>
    <property type="evidence" value="ECO:0007669"/>
    <property type="project" value="UniProtKB-KW"/>
</dbReference>
<keyword evidence="8 14" id="KW-0418">Kinase</keyword>
<sequence>MVKIGLIYKQLVDRDFKILNIIERFIGRFEYVPLELIEKYSGIPETQLFLSLSKLHRLGLVKRASFENRRAFRLTYLGLDMIALKSLVNKNILEAIGDRIGVGKESDIYSGLAPGGRNVIVKFLRIGRTSFRRTRISRSWVTDSKHTWFHQSKIAAEREYIALKEINRVGGSVPYPFGYNRHVVVIEYVNGIELYRKPKLKDPVKVLNTILDTLRKAYVDIGIIHGDLSEYNIIVDVENDKPFIIDWPQYVYRDHPSADALLERDVKYITRFFTKNYSVDIDLNNVLKYVRGLNG</sequence>
<keyword evidence="4 14" id="KW-0723">Serine/threonine-protein kinase</keyword>
<dbReference type="GO" id="GO:0005829">
    <property type="term" value="C:cytosol"/>
    <property type="evidence" value="ECO:0007669"/>
    <property type="project" value="TreeGrafter"/>
</dbReference>
<dbReference type="InterPro" id="IPR011009">
    <property type="entry name" value="Kinase-like_dom_sf"/>
</dbReference>
<dbReference type="GO" id="GO:0005524">
    <property type="term" value="F:ATP binding"/>
    <property type="evidence" value="ECO:0007669"/>
    <property type="project" value="UniProtKB-KW"/>
</dbReference>
<gene>
    <name evidence="14" type="ORF">ENU14_00740</name>
</gene>
<proteinExistence type="inferred from homology"/>
<evidence type="ECO:0000256" key="1">
    <source>
        <dbReference type="ARBA" id="ARBA00001946"/>
    </source>
</evidence>
<name>A0A7C4HEP7_STAMA</name>
<dbReference type="PANTHER" id="PTHR45852">
    <property type="entry name" value="SER/THR-PROTEIN KINASE RIO2"/>
    <property type="match status" value="1"/>
</dbReference>
<dbReference type="InterPro" id="IPR036388">
    <property type="entry name" value="WH-like_DNA-bd_sf"/>
</dbReference>
<reference evidence="14" key="1">
    <citation type="journal article" date="2020" name="mSystems">
        <title>Genome- and Community-Level Interaction Insights into Carbon Utilization and Element Cycling Functions of Hydrothermarchaeota in Hydrothermal Sediment.</title>
        <authorList>
            <person name="Zhou Z."/>
            <person name="Liu Y."/>
            <person name="Xu W."/>
            <person name="Pan J."/>
            <person name="Luo Z.H."/>
            <person name="Li M."/>
        </authorList>
    </citation>
    <scope>NUCLEOTIDE SEQUENCE [LARGE SCALE GENOMIC DNA]</scope>
    <source>
        <strain evidence="14">SpSt-642</strain>
    </source>
</reference>
<comment type="catalytic activity">
    <reaction evidence="11">
        <text>L-threonyl-[protein] + ATP = O-phospho-L-threonyl-[protein] + ADP + H(+)</text>
        <dbReference type="Rhea" id="RHEA:46608"/>
        <dbReference type="Rhea" id="RHEA-COMP:11060"/>
        <dbReference type="Rhea" id="RHEA-COMP:11605"/>
        <dbReference type="ChEBI" id="CHEBI:15378"/>
        <dbReference type="ChEBI" id="CHEBI:30013"/>
        <dbReference type="ChEBI" id="CHEBI:30616"/>
        <dbReference type="ChEBI" id="CHEBI:61977"/>
        <dbReference type="ChEBI" id="CHEBI:456216"/>
        <dbReference type="EC" id="2.7.11.1"/>
    </reaction>
</comment>
<accession>A0A7C4HEP7</accession>
<dbReference type="Pfam" id="PF09202">
    <property type="entry name" value="Rio2_N"/>
    <property type="match status" value="1"/>
</dbReference>
<protein>
    <recommendedName>
        <fullName evidence="3">non-specific serine/threonine protein kinase</fullName>
        <ecNumber evidence="3">2.7.11.1</ecNumber>
    </recommendedName>
</protein>
<dbReference type="InterPro" id="IPR018934">
    <property type="entry name" value="RIO_dom"/>
</dbReference>
<evidence type="ECO:0000256" key="9">
    <source>
        <dbReference type="ARBA" id="ARBA00022840"/>
    </source>
</evidence>
<comment type="cofactor">
    <cofactor evidence="1">
        <name>Mg(2+)</name>
        <dbReference type="ChEBI" id="CHEBI:18420"/>
    </cofactor>
</comment>
<evidence type="ECO:0000256" key="7">
    <source>
        <dbReference type="ARBA" id="ARBA00022741"/>
    </source>
</evidence>
<dbReference type="AlphaFoldDB" id="A0A7C4HEP7"/>
<dbReference type="GO" id="GO:0030688">
    <property type="term" value="C:preribosome, small subunit precursor"/>
    <property type="evidence" value="ECO:0007669"/>
    <property type="project" value="TreeGrafter"/>
</dbReference>
<keyword evidence="9" id="KW-0067">ATP-binding</keyword>
<dbReference type="FunFam" id="3.30.200.20:FF:000052">
    <property type="entry name" value="Serine/threonine-protein kinase RIO2"/>
    <property type="match status" value="1"/>
</dbReference>
<dbReference type="PROSITE" id="PS01245">
    <property type="entry name" value="RIO1"/>
    <property type="match status" value="1"/>
</dbReference>
<dbReference type="SMART" id="SM00090">
    <property type="entry name" value="RIO"/>
    <property type="match status" value="1"/>
</dbReference>